<proteinExistence type="predicted"/>
<dbReference type="EMBL" id="JABSTV010001249">
    <property type="protein sequence ID" value="KAH7961986.1"/>
    <property type="molecule type" value="Genomic_DNA"/>
</dbReference>
<reference evidence="1" key="2">
    <citation type="submission" date="2021-09" db="EMBL/GenBank/DDBJ databases">
        <authorList>
            <person name="Jia N."/>
            <person name="Wang J."/>
            <person name="Shi W."/>
            <person name="Du L."/>
            <person name="Sun Y."/>
            <person name="Zhan W."/>
            <person name="Jiang J."/>
            <person name="Wang Q."/>
            <person name="Zhang B."/>
            <person name="Ji P."/>
            <person name="Sakyi L.B."/>
            <person name="Cui X."/>
            <person name="Yuan T."/>
            <person name="Jiang B."/>
            <person name="Yang W."/>
            <person name="Lam T.T.-Y."/>
            <person name="Chang Q."/>
            <person name="Ding S."/>
            <person name="Wang X."/>
            <person name="Zhu J."/>
            <person name="Ruan X."/>
            <person name="Zhao L."/>
            <person name="Wei J."/>
            <person name="Que T."/>
            <person name="Du C."/>
            <person name="Cheng J."/>
            <person name="Dai P."/>
            <person name="Han X."/>
            <person name="Huang E."/>
            <person name="Gao Y."/>
            <person name="Liu J."/>
            <person name="Shao H."/>
            <person name="Ye R."/>
            <person name="Li L."/>
            <person name="Wei W."/>
            <person name="Wang X."/>
            <person name="Wang C."/>
            <person name="Huo Q."/>
            <person name="Li W."/>
            <person name="Guo W."/>
            <person name="Chen H."/>
            <person name="Chen S."/>
            <person name="Zhou L."/>
            <person name="Zhou L."/>
            <person name="Ni X."/>
            <person name="Tian J."/>
            <person name="Zhou Y."/>
            <person name="Sheng Y."/>
            <person name="Liu T."/>
            <person name="Pan Y."/>
            <person name="Xia L."/>
            <person name="Li J."/>
            <person name="Zhao F."/>
            <person name="Cao W."/>
        </authorList>
    </citation>
    <scope>NUCLEOTIDE SEQUENCE</scope>
    <source>
        <strain evidence="1">Rsan-2018</strain>
        <tissue evidence="1">Larvae</tissue>
    </source>
</reference>
<keyword evidence="2" id="KW-1185">Reference proteome</keyword>
<dbReference type="AlphaFoldDB" id="A0A9D4Q077"/>
<name>A0A9D4Q077_RHISA</name>
<organism evidence="1 2">
    <name type="scientific">Rhipicephalus sanguineus</name>
    <name type="common">Brown dog tick</name>
    <name type="synonym">Ixodes sanguineus</name>
    <dbReference type="NCBI Taxonomy" id="34632"/>
    <lineage>
        <taxon>Eukaryota</taxon>
        <taxon>Metazoa</taxon>
        <taxon>Ecdysozoa</taxon>
        <taxon>Arthropoda</taxon>
        <taxon>Chelicerata</taxon>
        <taxon>Arachnida</taxon>
        <taxon>Acari</taxon>
        <taxon>Parasitiformes</taxon>
        <taxon>Ixodida</taxon>
        <taxon>Ixodoidea</taxon>
        <taxon>Ixodidae</taxon>
        <taxon>Rhipicephalinae</taxon>
        <taxon>Rhipicephalus</taxon>
        <taxon>Rhipicephalus</taxon>
    </lineage>
</organism>
<evidence type="ECO:0000313" key="1">
    <source>
        <dbReference type="EMBL" id="KAH7961986.1"/>
    </source>
</evidence>
<gene>
    <name evidence="1" type="ORF">HPB52_013845</name>
</gene>
<protein>
    <submittedName>
        <fullName evidence="1">Uncharacterized protein</fullName>
    </submittedName>
</protein>
<dbReference type="Proteomes" id="UP000821837">
    <property type="component" value="Chromosome 3"/>
</dbReference>
<reference evidence="1" key="1">
    <citation type="journal article" date="2020" name="Cell">
        <title>Large-Scale Comparative Analyses of Tick Genomes Elucidate Their Genetic Diversity and Vector Capacities.</title>
        <authorList>
            <consortium name="Tick Genome and Microbiome Consortium (TIGMIC)"/>
            <person name="Jia N."/>
            <person name="Wang J."/>
            <person name="Shi W."/>
            <person name="Du L."/>
            <person name="Sun Y."/>
            <person name="Zhan W."/>
            <person name="Jiang J.F."/>
            <person name="Wang Q."/>
            <person name="Zhang B."/>
            <person name="Ji P."/>
            <person name="Bell-Sakyi L."/>
            <person name="Cui X.M."/>
            <person name="Yuan T.T."/>
            <person name="Jiang B.G."/>
            <person name="Yang W.F."/>
            <person name="Lam T.T."/>
            <person name="Chang Q.C."/>
            <person name="Ding S.J."/>
            <person name="Wang X.J."/>
            <person name="Zhu J.G."/>
            <person name="Ruan X.D."/>
            <person name="Zhao L."/>
            <person name="Wei J.T."/>
            <person name="Ye R.Z."/>
            <person name="Que T.C."/>
            <person name="Du C.H."/>
            <person name="Zhou Y.H."/>
            <person name="Cheng J.X."/>
            <person name="Dai P.F."/>
            <person name="Guo W.B."/>
            <person name="Han X.H."/>
            <person name="Huang E.J."/>
            <person name="Li L.F."/>
            <person name="Wei W."/>
            <person name="Gao Y.C."/>
            <person name="Liu J.Z."/>
            <person name="Shao H.Z."/>
            <person name="Wang X."/>
            <person name="Wang C.C."/>
            <person name="Yang T.C."/>
            <person name="Huo Q.B."/>
            <person name="Li W."/>
            <person name="Chen H.Y."/>
            <person name="Chen S.E."/>
            <person name="Zhou L.G."/>
            <person name="Ni X.B."/>
            <person name="Tian J.H."/>
            <person name="Sheng Y."/>
            <person name="Liu T."/>
            <person name="Pan Y.S."/>
            <person name="Xia L.Y."/>
            <person name="Li J."/>
            <person name="Zhao F."/>
            <person name="Cao W.C."/>
        </authorList>
    </citation>
    <scope>NUCLEOTIDE SEQUENCE</scope>
    <source>
        <strain evidence="1">Rsan-2018</strain>
    </source>
</reference>
<evidence type="ECO:0000313" key="2">
    <source>
        <dbReference type="Proteomes" id="UP000821837"/>
    </source>
</evidence>
<sequence length="94" mass="10271">MGESALKSRMKSAKHIGTIKMGQGLKELVLQTTTYPVAAYIAPPPAAVRGVISQAYWEEASEQMLQYLQTRNPDADTIAARRMEDRAINGCGNC</sequence>
<comment type="caution">
    <text evidence="1">The sequence shown here is derived from an EMBL/GenBank/DDBJ whole genome shotgun (WGS) entry which is preliminary data.</text>
</comment>
<accession>A0A9D4Q077</accession>